<reference evidence="1 2" key="1">
    <citation type="submission" date="2024-04" db="EMBL/GenBank/DDBJ databases">
        <authorList>
            <person name="Waldvogel A.-M."/>
            <person name="Schoenle A."/>
        </authorList>
    </citation>
    <scope>NUCLEOTIDE SEQUENCE [LARGE SCALE GENOMIC DNA]</scope>
</reference>
<dbReference type="Proteomes" id="UP001497482">
    <property type="component" value="Chromosome 20"/>
</dbReference>
<name>A0AAV2L360_KNICA</name>
<proteinExistence type="predicted"/>
<evidence type="ECO:0000313" key="2">
    <source>
        <dbReference type="Proteomes" id="UP001497482"/>
    </source>
</evidence>
<protein>
    <submittedName>
        <fullName evidence="1">Uncharacterized protein</fullName>
    </submittedName>
</protein>
<dbReference type="AlphaFoldDB" id="A0AAV2L360"/>
<gene>
    <name evidence="1" type="ORF">KC01_LOCUS23649</name>
</gene>
<accession>A0AAV2L360</accession>
<dbReference type="EMBL" id="OZ035842">
    <property type="protein sequence ID" value="CAL1594705.1"/>
    <property type="molecule type" value="Genomic_DNA"/>
</dbReference>
<evidence type="ECO:0000313" key="1">
    <source>
        <dbReference type="EMBL" id="CAL1594705.1"/>
    </source>
</evidence>
<organism evidence="1 2">
    <name type="scientific">Knipowitschia caucasica</name>
    <name type="common">Caucasian dwarf goby</name>
    <name type="synonym">Pomatoschistus caucasicus</name>
    <dbReference type="NCBI Taxonomy" id="637954"/>
    <lineage>
        <taxon>Eukaryota</taxon>
        <taxon>Metazoa</taxon>
        <taxon>Chordata</taxon>
        <taxon>Craniata</taxon>
        <taxon>Vertebrata</taxon>
        <taxon>Euteleostomi</taxon>
        <taxon>Actinopterygii</taxon>
        <taxon>Neopterygii</taxon>
        <taxon>Teleostei</taxon>
        <taxon>Neoteleostei</taxon>
        <taxon>Acanthomorphata</taxon>
        <taxon>Gobiaria</taxon>
        <taxon>Gobiiformes</taxon>
        <taxon>Gobioidei</taxon>
        <taxon>Gobiidae</taxon>
        <taxon>Gobiinae</taxon>
        <taxon>Knipowitschia</taxon>
    </lineage>
</organism>
<keyword evidence="2" id="KW-1185">Reference proteome</keyword>
<sequence length="185" mass="20759">MKNLRRWTKGTKTSLKFGILMVWREPRDHASDCYFCAINTTGINRKTRHSLQYPDLPSVPAFTELPDSDGVATSADEGGYAEEEYKEQDGPQPFSQCELNDLVRDLSCQRLPPSCWPPDSKRKIYLARTRVSLSFVEGMRTTWATSARRKTSCTAEMSPVFLVNSALLNTIREIGDSSLTATSAL</sequence>